<feature type="compositionally biased region" description="Polar residues" evidence="1">
    <location>
        <begin position="1"/>
        <end position="11"/>
    </location>
</feature>
<reference evidence="2" key="1">
    <citation type="submission" date="2020-05" db="EMBL/GenBank/DDBJ databases">
        <authorList>
            <person name="Rincon C."/>
            <person name="Sanders R I."/>
            <person name="Robbins C."/>
            <person name="Chaturvedi A."/>
        </authorList>
    </citation>
    <scope>NUCLEOTIDE SEQUENCE</scope>
    <source>
        <strain evidence="2">CHB12</strain>
    </source>
</reference>
<dbReference type="EMBL" id="CAGKOT010000001">
    <property type="protein sequence ID" value="CAB5291863.1"/>
    <property type="molecule type" value="Genomic_DNA"/>
</dbReference>
<evidence type="ECO:0000256" key="1">
    <source>
        <dbReference type="SAM" id="MobiDB-lite"/>
    </source>
</evidence>
<accession>A0A916DYD5</accession>
<feature type="region of interest" description="Disordered" evidence="1">
    <location>
        <begin position="1"/>
        <end position="20"/>
    </location>
</feature>
<dbReference type="Proteomes" id="UP000684084">
    <property type="component" value="Unassembled WGS sequence"/>
</dbReference>
<proteinExistence type="predicted"/>
<gene>
    <name evidence="2" type="ORF">CHRIB12_LOCUS135</name>
</gene>
<dbReference type="AlphaFoldDB" id="A0A916DYD5"/>
<name>A0A916DYD5_9GLOM</name>
<organism evidence="2 3">
    <name type="scientific">Rhizophagus irregularis</name>
    <dbReference type="NCBI Taxonomy" id="588596"/>
    <lineage>
        <taxon>Eukaryota</taxon>
        <taxon>Fungi</taxon>
        <taxon>Fungi incertae sedis</taxon>
        <taxon>Mucoromycota</taxon>
        <taxon>Glomeromycotina</taxon>
        <taxon>Glomeromycetes</taxon>
        <taxon>Glomerales</taxon>
        <taxon>Glomeraceae</taxon>
        <taxon>Rhizophagus</taxon>
    </lineage>
</organism>
<evidence type="ECO:0000313" key="2">
    <source>
        <dbReference type="EMBL" id="CAB5291863.1"/>
    </source>
</evidence>
<evidence type="ECO:0000313" key="3">
    <source>
        <dbReference type="Proteomes" id="UP000684084"/>
    </source>
</evidence>
<dbReference type="OrthoDB" id="10327839at2759"/>
<comment type="caution">
    <text evidence="2">The sequence shown here is derived from an EMBL/GenBank/DDBJ whole genome shotgun (WGS) entry which is preliminary data.</text>
</comment>
<protein>
    <submittedName>
        <fullName evidence="2">Uncharacterized protein</fullName>
    </submittedName>
</protein>
<sequence length="67" mass="7871">MIVKYSFNQSNSKRDLNESDRFSKKDKLTFRTYIQIRNSSSQQYNEESSLSDSEIIPILLTNVFSEV</sequence>